<protein>
    <submittedName>
        <fullName evidence="1">Uncharacterized protein</fullName>
    </submittedName>
</protein>
<dbReference type="OrthoDB" id="10523903at2759"/>
<comment type="caution">
    <text evidence="1">The sequence shown here is derived from an EMBL/GenBank/DDBJ whole genome shotgun (WGS) entry which is preliminary data.</text>
</comment>
<name>A0A8X7PTU2_BRACI</name>
<evidence type="ECO:0000313" key="2">
    <source>
        <dbReference type="Proteomes" id="UP000886595"/>
    </source>
</evidence>
<gene>
    <name evidence="1" type="ORF">Bca52824_077320</name>
</gene>
<dbReference type="EMBL" id="JAAMPC010000015">
    <property type="protein sequence ID" value="KAG2258026.1"/>
    <property type="molecule type" value="Genomic_DNA"/>
</dbReference>
<reference evidence="1 2" key="1">
    <citation type="submission" date="2020-02" db="EMBL/GenBank/DDBJ databases">
        <authorList>
            <person name="Ma Q."/>
            <person name="Huang Y."/>
            <person name="Song X."/>
            <person name="Pei D."/>
        </authorList>
    </citation>
    <scope>NUCLEOTIDE SEQUENCE [LARGE SCALE GENOMIC DNA]</scope>
    <source>
        <strain evidence="1">Sxm20200214</strain>
        <tissue evidence="1">Leaf</tissue>
    </source>
</reference>
<dbReference type="AlphaFoldDB" id="A0A8X7PTU2"/>
<keyword evidence="2" id="KW-1185">Reference proteome</keyword>
<sequence length="415" mass="47332">MPNHDQQANPFCSREEDLDGEIYKYLMSDSYYDEAPCYEIIIFRCEEADFISTVLLSNDSPCTWLEHKECTSVYASATNLVWGLECLSFKFMCDQTSLYWGMGLFRSDLCCTSMASVFFNANISRQVLLPWQFHTAGKFAEMSSTREHRKPMHPQQATHIVLLWLGLEAVIGFFDDIHINGVMPEALISLHSQILPLLQHEIMFLDELECNIDIYWRVCLHMLILFVQCSMAEQQFLCGDVVGRLMLDRGVLIAFLFDEKGKTKYLWRPWVYEFFMVLLQTFSVEWQFILFYWRVGDVAQELDCYSNGACESNNVLCILVSNIVPKPVWKCMSLSTAGKKVVMVFFYKILICGFSLAAPFTSPCRVIGDAEGRMNSRGRVVGGVAAVEVQKVAAVAEQGDVTGAEKEMRRGGERT</sequence>
<proteinExistence type="predicted"/>
<accession>A0A8X7PTU2</accession>
<organism evidence="1 2">
    <name type="scientific">Brassica carinata</name>
    <name type="common">Ethiopian mustard</name>
    <name type="synonym">Abyssinian cabbage</name>
    <dbReference type="NCBI Taxonomy" id="52824"/>
    <lineage>
        <taxon>Eukaryota</taxon>
        <taxon>Viridiplantae</taxon>
        <taxon>Streptophyta</taxon>
        <taxon>Embryophyta</taxon>
        <taxon>Tracheophyta</taxon>
        <taxon>Spermatophyta</taxon>
        <taxon>Magnoliopsida</taxon>
        <taxon>eudicotyledons</taxon>
        <taxon>Gunneridae</taxon>
        <taxon>Pentapetalae</taxon>
        <taxon>rosids</taxon>
        <taxon>malvids</taxon>
        <taxon>Brassicales</taxon>
        <taxon>Brassicaceae</taxon>
        <taxon>Brassiceae</taxon>
        <taxon>Brassica</taxon>
    </lineage>
</organism>
<dbReference type="Proteomes" id="UP000886595">
    <property type="component" value="Unassembled WGS sequence"/>
</dbReference>
<evidence type="ECO:0000313" key="1">
    <source>
        <dbReference type="EMBL" id="KAG2258026.1"/>
    </source>
</evidence>